<dbReference type="SUPFAM" id="SSF88946">
    <property type="entry name" value="Sigma2 domain of RNA polymerase sigma factors"/>
    <property type="match status" value="1"/>
</dbReference>
<feature type="region of interest" description="Disordered" evidence="6">
    <location>
        <begin position="152"/>
        <end position="189"/>
    </location>
</feature>
<comment type="caution">
    <text evidence="9">The sequence shown here is derived from an EMBL/GenBank/DDBJ whole genome shotgun (WGS) entry which is preliminary data.</text>
</comment>
<dbReference type="PANTHER" id="PTHR43133:SF8">
    <property type="entry name" value="RNA POLYMERASE SIGMA FACTOR HI_1459-RELATED"/>
    <property type="match status" value="1"/>
</dbReference>
<name>A0A511FBB4_9CELL</name>
<evidence type="ECO:0000256" key="1">
    <source>
        <dbReference type="ARBA" id="ARBA00010641"/>
    </source>
</evidence>
<evidence type="ECO:0000313" key="12">
    <source>
        <dbReference type="Proteomes" id="UP000564629"/>
    </source>
</evidence>
<protein>
    <submittedName>
        <fullName evidence="10">RNA polymerase sigma factor (Sigma-70 family)</fullName>
    </submittedName>
</protein>
<keyword evidence="2" id="KW-0805">Transcription regulation</keyword>
<dbReference type="OrthoDB" id="4829420at2"/>
<dbReference type="SUPFAM" id="SSF88659">
    <property type="entry name" value="Sigma3 and sigma4 domains of RNA polymerase sigma factors"/>
    <property type="match status" value="1"/>
</dbReference>
<dbReference type="NCBIfam" id="TIGR02937">
    <property type="entry name" value="sigma70-ECF"/>
    <property type="match status" value="1"/>
</dbReference>
<dbReference type="InterPro" id="IPR039425">
    <property type="entry name" value="RNA_pol_sigma-70-like"/>
</dbReference>
<evidence type="ECO:0000259" key="7">
    <source>
        <dbReference type="Pfam" id="PF04542"/>
    </source>
</evidence>
<evidence type="ECO:0000256" key="6">
    <source>
        <dbReference type="SAM" id="MobiDB-lite"/>
    </source>
</evidence>
<proteinExistence type="inferred from homology"/>
<dbReference type="RefSeq" id="WP_146836449.1">
    <property type="nucleotide sequence ID" value="NZ_BJVQ01000018.1"/>
</dbReference>
<keyword evidence="5" id="KW-0804">Transcription</keyword>
<dbReference type="InterPro" id="IPR007627">
    <property type="entry name" value="RNA_pol_sigma70_r2"/>
</dbReference>
<dbReference type="InterPro" id="IPR013249">
    <property type="entry name" value="RNA_pol_sigma70_r4_t2"/>
</dbReference>
<keyword evidence="4" id="KW-0238">DNA-binding</keyword>
<dbReference type="InterPro" id="IPR047789">
    <property type="entry name" value="CU044_5270-like"/>
</dbReference>
<dbReference type="InterPro" id="IPR013325">
    <property type="entry name" value="RNA_pol_sigma_r2"/>
</dbReference>
<comment type="similarity">
    <text evidence="1">Belongs to the sigma-70 factor family. ECF subfamily.</text>
</comment>
<feature type="compositionally biased region" description="Pro residues" evidence="6">
    <location>
        <begin position="158"/>
        <end position="167"/>
    </location>
</feature>
<dbReference type="NCBIfam" id="NF038083">
    <property type="entry name" value="CU044_5270_fam"/>
    <property type="match status" value="1"/>
</dbReference>
<dbReference type="InterPro" id="IPR036388">
    <property type="entry name" value="WH-like_DNA-bd_sf"/>
</dbReference>
<evidence type="ECO:0000256" key="5">
    <source>
        <dbReference type="ARBA" id="ARBA00023163"/>
    </source>
</evidence>
<dbReference type="AlphaFoldDB" id="A0A511FBB4"/>
<feature type="domain" description="RNA polymerase sigma-70 region 2" evidence="7">
    <location>
        <begin position="24"/>
        <end position="90"/>
    </location>
</feature>
<accession>A0A511FBB4</accession>
<dbReference type="Pfam" id="PF08281">
    <property type="entry name" value="Sigma70_r4_2"/>
    <property type="match status" value="1"/>
</dbReference>
<sequence length="498" mass="52466">MEDAQSDADLLARARTHPEILGVLYERHAVAVHRYLSRRVGTGPADDLLGEVFLAAVEARLRVQPHPSGSALPWLYGIAGNVVRGHLRRRPGWTPALADDVDWDAVDDRVDAVARRGELRAALGTLSVEDRQIVLLVAWDGLTPTEAADALGISPVAGPQPPAPRAQPRPGRARHARTDRTGEPPMSLDTLLSSTAATTDPDPAVLAAARARLDDRTRTAQTVVLLHRRRARRRRLGLSLAGVAAAGALAVVPLVVDGTTPEAEAAEVLVTAGAAAAAQPDEVGDAPYWHTVSTCAQEGGGQDGTEHRREVWNARVEPGLLLDDAVDADPIGLGAALFPVGGTTVDWDGLTTLPTDPVALRAALLDGLPESSRTDDDVLFDQITALLVESPASPALRGALWQVASQVGGVRLVGEVTDAAGRRGVALEQTLTGGDGSTVRRLVVDPDAGTLLERVDAYDGPGTESDLRYRSTYLVQGPAGTLPVQPQLPPGCTTFERC</sequence>
<dbReference type="GO" id="GO:0003677">
    <property type="term" value="F:DNA binding"/>
    <property type="evidence" value="ECO:0007669"/>
    <property type="project" value="UniProtKB-KW"/>
</dbReference>
<evidence type="ECO:0000313" key="9">
    <source>
        <dbReference type="EMBL" id="GEL46559.1"/>
    </source>
</evidence>
<dbReference type="GO" id="GO:0016987">
    <property type="term" value="F:sigma factor activity"/>
    <property type="evidence" value="ECO:0007669"/>
    <property type="project" value="UniProtKB-KW"/>
</dbReference>
<dbReference type="InterPro" id="IPR013324">
    <property type="entry name" value="RNA_pol_sigma_r3/r4-like"/>
</dbReference>
<keyword evidence="11" id="KW-1185">Reference proteome</keyword>
<evidence type="ECO:0000256" key="3">
    <source>
        <dbReference type="ARBA" id="ARBA00023082"/>
    </source>
</evidence>
<dbReference type="InterPro" id="IPR014284">
    <property type="entry name" value="RNA_pol_sigma-70_dom"/>
</dbReference>
<evidence type="ECO:0000256" key="2">
    <source>
        <dbReference type="ARBA" id="ARBA00023015"/>
    </source>
</evidence>
<dbReference type="PANTHER" id="PTHR43133">
    <property type="entry name" value="RNA POLYMERASE ECF-TYPE SIGMA FACTO"/>
    <property type="match status" value="1"/>
</dbReference>
<keyword evidence="3" id="KW-0731">Sigma factor</keyword>
<dbReference type="Gene3D" id="1.10.1740.10">
    <property type="match status" value="1"/>
</dbReference>
<dbReference type="Proteomes" id="UP000564629">
    <property type="component" value="Unassembled WGS sequence"/>
</dbReference>
<dbReference type="GO" id="GO:0006352">
    <property type="term" value="P:DNA-templated transcription initiation"/>
    <property type="evidence" value="ECO:0007669"/>
    <property type="project" value="InterPro"/>
</dbReference>
<dbReference type="EMBL" id="BJVQ01000018">
    <property type="protein sequence ID" value="GEL46559.1"/>
    <property type="molecule type" value="Genomic_DNA"/>
</dbReference>
<dbReference type="Gene3D" id="1.10.10.10">
    <property type="entry name" value="Winged helix-like DNA-binding domain superfamily/Winged helix DNA-binding domain"/>
    <property type="match status" value="1"/>
</dbReference>
<evidence type="ECO:0000259" key="8">
    <source>
        <dbReference type="Pfam" id="PF08281"/>
    </source>
</evidence>
<gene>
    <name evidence="9" type="ORF">CHO01_16750</name>
    <name evidence="10" type="ORF">HNR08_001523</name>
</gene>
<reference evidence="9 11" key="1">
    <citation type="submission" date="2019-07" db="EMBL/GenBank/DDBJ databases">
        <title>Whole genome shotgun sequence of Cellulomonas hominis NBRC 16055.</title>
        <authorList>
            <person name="Hosoyama A."/>
            <person name="Uohara A."/>
            <person name="Ohji S."/>
            <person name="Ichikawa N."/>
        </authorList>
    </citation>
    <scope>NUCLEOTIDE SEQUENCE [LARGE SCALE GENOMIC DNA]</scope>
    <source>
        <strain evidence="9 11">NBRC 16055</strain>
    </source>
</reference>
<evidence type="ECO:0000256" key="4">
    <source>
        <dbReference type="ARBA" id="ARBA00023125"/>
    </source>
</evidence>
<organism evidence="9 11">
    <name type="scientific">Cellulomonas hominis</name>
    <dbReference type="NCBI Taxonomy" id="156981"/>
    <lineage>
        <taxon>Bacteria</taxon>
        <taxon>Bacillati</taxon>
        <taxon>Actinomycetota</taxon>
        <taxon>Actinomycetes</taxon>
        <taxon>Micrococcales</taxon>
        <taxon>Cellulomonadaceae</taxon>
        <taxon>Cellulomonas</taxon>
    </lineage>
</organism>
<reference evidence="10 12" key="2">
    <citation type="submission" date="2020-08" db="EMBL/GenBank/DDBJ databases">
        <title>Sequencing the genomes of 1000 actinobacteria strains.</title>
        <authorList>
            <person name="Klenk H.-P."/>
        </authorList>
    </citation>
    <scope>NUCLEOTIDE SEQUENCE [LARGE SCALE GENOMIC DNA]</scope>
    <source>
        <strain evidence="10 12">DSM 9581</strain>
    </source>
</reference>
<feature type="domain" description="RNA polymerase sigma factor 70 region 4 type 2" evidence="8">
    <location>
        <begin position="117"/>
        <end position="155"/>
    </location>
</feature>
<evidence type="ECO:0000313" key="10">
    <source>
        <dbReference type="EMBL" id="MBB5472787.1"/>
    </source>
</evidence>
<dbReference type="EMBL" id="JACHDN010000001">
    <property type="protein sequence ID" value="MBB5472787.1"/>
    <property type="molecule type" value="Genomic_DNA"/>
</dbReference>
<dbReference type="Proteomes" id="UP000321723">
    <property type="component" value="Unassembled WGS sequence"/>
</dbReference>
<dbReference type="Pfam" id="PF04542">
    <property type="entry name" value="Sigma70_r2"/>
    <property type="match status" value="1"/>
</dbReference>
<evidence type="ECO:0000313" key="11">
    <source>
        <dbReference type="Proteomes" id="UP000321723"/>
    </source>
</evidence>